<dbReference type="PIRSF" id="PIRSF018296">
    <property type="entry name" value="Format_dh_formtn"/>
    <property type="match status" value="1"/>
</dbReference>
<dbReference type="PANTHER" id="PTHR37689:SF1">
    <property type="entry name" value="PROTEIN FDHE"/>
    <property type="match status" value="1"/>
</dbReference>
<gene>
    <name evidence="6" type="primary">fdhE</name>
    <name evidence="6" type="ORF">EZM97_21525</name>
</gene>
<dbReference type="EMBL" id="SJTG01000003">
    <property type="protein sequence ID" value="TCI08835.1"/>
    <property type="molecule type" value="Genomic_DNA"/>
</dbReference>
<evidence type="ECO:0000313" key="7">
    <source>
        <dbReference type="Proteomes" id="UP000291822"/>
    </source>
</evidence>
<sequence length="316" mass="33385">MRQAEAPPSGQWTGPSHPGVKAPEPIVLADPGKRFAATAQRLEHLAAGHPMEAWLRFMARLAEAQHLVATTLAPAVALGPDMVAQAIEARLPPLAADGHHRDASWRDGLFLLLDGIDRKGLPSAALHAMDQLQRSDGSALDRRADHFLRGALTAADAAAAVYVAAALQVYFTGSAACLTAADLRLLEERALCPCCGSPSVTGLITATGITPGTRFLYCSMCSTAWNHVRAVCITCGSTRRLSVQAIDGDSGLVKAETCGDCHTYAKLLYQVQDMQVDPYADDLASLGLDMLVTEAGYARHAPNPLLLVGDGEAVVE</sequence>
<proteinExistence type="predicted"/>
<feature type="domain" description="FdhE N-terminal" evidence="3">
    <location>
        <begin position="24"/>
        <end position="183"/>
    </location>
</feature>
<dbReference type="Pfam" id="PF04216">
    <property type="entry name" value="FdhE_N"/>
    <property type="match status" value="1"/>
</dbReference>
<feature type="domain" description="FdhE C-terminal" evidence="5">
    <location>
        <begin position="232"/>
        <end position="306"/>
    </location>
</feature>
<evidence type="ECO:0000256" key="1">
    <source>
        <dbReference type="ARBA" id="ARBA00022490"/>
    </source>
</evidence>
<protein>
    <submittedName>
        <fullName evidence="6">Formate dehydrogenase accessory protein FdhE</fullName>
    </submittedName>
</protein>
<accession>A0A4R0YQT3</accession>
<dbReference type="CDD" id="cd16341">
    <property type="entry name" value="FdhE"/>
    <property type="match status" value="1"/>
</dbReference>
<dbReference type="InterPro" id="IPR024064">
    <property type="entry name" value="FdhE-like_sf"/>
</dbReference>
<dbReference type="InterPro" id="IPR056796">
    <property type="entry name" value="FdhE_C"/>
</dbReference>
<feature type="domain" description="FdhE central" evidence="4">
    <location>
        <begin position="191"/>
        <end position="229"/>
    </location>
</feature>
<dbReference type="AlphaFoldDB" id="A0A4R0YQT3"/>
<evidence type="ECO:0000313" key="6">
    <source>
        <dbReference type="EMBL" id="TCI08835.1"/>
    </source>
</evidence>
<organism evidence="6 7">
    <name type="scientific">Dyella soli</name>
    <dbReference type="NCBI Taxonomy" id="522319"/>
    <lineage>
        <taxon>Bacteria</taxon>
        <taxon>Pseudomonadati</taxon>
        <taxon>Pseudomonadota</taxon>
        <taxon>Gammaproteobacteria</taxon>
        <taxon>Lysobacterales</taxon>
        <taxon>Rhodanobacteraceae</taxon>
        <taxon>Dyella</taxon>
    </lineage>
</organism>
<dbReference type="Pfam" id="PF24860">
    <property type="entry name" value="FdhE_C"/>
    <property type="match status" value="1"/>
</dbReference>
<dbReference type="NCBIfam" id="TIGR01562">
    <property type="entry name" value="FdhE"/>
    <property type="match status" value="1"/>
</dbReference>
<dbReference type="Gene3D" id="3.90.1670.10">
    <property type="entry name" value="FdhE-like domain"/>
    <property type="match status" value="1"/>
</dbReference>
<evidence type="ECO:0000259" key="5">
    <source>
        <dbReference type="Pfam" id="PF24860"/>
    </source>
</evidence>
<evidence type="ECO:0000256" key="2">
    <source>
        <dbReference type="SAM" id="MobiDB-lite"/>
    </source>
</evidence>
<dbReference type="GO" id="GO:0008199">
    <property type="term" value="F:ferric iron binding"/>
    <property type="evidence" value="ECO:0007669"/>
    <property type="project" value="TreeGrafter"/>
</dbReference>
<feature type="region of interest" description="Disordered" evidence="2">
    <location>
        <begin position="1"/>
        <end position="23"/>
    </location>
</feature>
<name>A0A4R0YQT3_9GAMM</name>
<dbReference type="Proteomes" id="UP000291822">
    <property type="component" value="Unassembled WGS sequence"/>
</dbReference>
<reference evidence="6 7" key="1">
    <citation type="submission" date="2019-02" db="EMBL/GenBank/DDBJ databases">
        <title>Dyella amyloliquefaciens sp. nov., isolated from forest soil.</title>
        <authorList>
            <person name="Gao Z.-H."/>
            <person name="Qiu L.-H."/>
        </authorList>
    </citation>
    <scope>NUCLEOTIDE SEQUENCE [LARGE SCALE GENOMIC DNA]</scope>
    <source>
        <strain evidence="6 7">KACC 12747</strain>
    </source>
</reference>
<dbReference type="SUPFAM" id="SSF144020">
    <property type="entry name" value="FdhE-like"/>
    <property type="match status" value="1"/>
</dbReference>
<dbReference type="InterPro" id="IPR056797">
    <property type="entry name" value="FdhE_central"/>
</dbReference>
<dbReference type="GO" id="GO:0051604">
    <property type="term" value="P:protein maturation"/>
    <property type="evidence" value="ECO:0007669"/>
    <property type="project" value="TreeGrafter"/>
</dbReference>
<evidence type="ECO:0000259" key="4">
    <source>
        <dbReference type="Pfam" id="PF24859"/>
    </source>
</evidence>
<keyword evidence="7" id="KW-1185">Reference proteome</keyword>
<comment type="caution">
    <text evidence="6">The sequence shown here is derived from an EMBL/GenBank/DDBJ whole genome shotgun (WGS) entry which is preliminary data.</text>
</comment>
<dbReference type="GO" id="GO:0005829">
    <property type="term" value="C:cytosol"/>
    <property type="evidence" value="ECO:0007669"/>
    <property type="project" value="TreeGrafter"/>
</dbReference>
<dbReference type="PANTHER" id="PTHR37689">
    <property type="entry name" value="PROTEIN FDHE"/>
    <property type="match status" value="1"/>
</dbReference>
<evidence type="ECO:0000259" key="3">
    <source>
        <dbReference type="Pfam" id="PF04216"/>
    </source>
</evidence>
<keyword evidence="1" id="KW-0963">Cytoplasm</keyword>
<dbReference type="Pfam" id="PF24859">
    <property type="entry name" value="FdhE_central"/>
    <property type="match status" value="1"/>
</dbReference>
<dbReference type="RefSeq" id="WP_131410646.1">
    <property type="nucleotide sequence ID" value="NZ_SJTG01000003.1"/>
</dbReference>
<dbReference type="InterPro" id="IPR006452">
    <property type="entry name" value="Formate_DH_accessory"/>
</dbReference>
<dbReference type="InterPro" id="IPR056774">
    <property type="entry name" value="FdhE_N"/>
</dbReference>